<name>A0A1J5S2J0_9ZZZZ</name>
<protein>
    <submittedName>
        <fullName evidence="1">Uncharacterized protein</fullName>
    </submittedName>
</protein>
<reference evidence="1" key="1">
    <citation type="submission" date="2016-10" db="EMBL/GenBank/DDBJ databases">
        <title>Sequence of Gallionella enrichment culture.</title>
        <authorList>
            <person name="Poehlein A."/>
            <person name="Muehling M."/>
            <person name="Daniel R."/>
        </authorList>
    </citation>
    <scope>NUCLEOTIDE SEQUENCE</scope>
</reference>
<comment type="caution">
    <text evidence="1">The sequence shown here is derived from an EMBL/GenBank/DDBJ whole genome shotgun (WGS) entry which is preliminary data.</text>
</comment>
<gene>
    <name evidence="1" type="ORF">GALL_153310</name>
</gene>
<accession>A0A1J5S2J0</accession>
<dbReference type="EMBL" id="MLJW01000073">
    <property type="protein sequence ID" value="OIR02617.1"/>
    <property type="molecule type" value="Genomic_DNA"/>
</dbReference>
<dbReference type="AlphaFoldDB" id="A0A1J5S2J0"/>
<organism evidence="1">
    <name type="scientific">mine drainage metagenome</name>
    <dbReference type="NCBI Taxonomy" id="410659"/>
    <lineage>
        <taxon>unclassified sequences</taxon>
        <taxon>metagenomes</taxon>
        <taxon>ecological metagenomes</taxon>
    </lineage>
</organism>
<evidence type="ECO:0000313" key="1">
    <source>
        <dbReference type="EMBL" id="OIR02617.1"/>
    </source>
</evidence>
<proteinExistence type="predicted"/>
<sequence>MQAQKLVGISASLAAPVLALHATATTIDSTGALVWTVKGKAFTLAALTTEATPTTDAVTGAAFKPVIGGGSVAGAYGNGSVFVLCRDAAKASKVVQGSIVPLGSDGNFVPGNLPQFPEIPDTLAPVGYVVCKSGNTASTAGWIFGTSNFSGVTGITLTVADVAMGMPDRPQAS</sequence>